<dbReference type="Pfam" id="PF13298">
    <property type="entry name" value="LigD_N"/>
    <property type="match status" value="1"/>
</dbReference>
<feature type="domain" description="DNA ligase D 3'-phosphoesterase" evidence="2">
    <location>
        <begin position="122"/>
        <end position="257"/>
    </location>
</feature>
<reference evidence="3" key="1">
    <citation type="submission" date="2021-03" db="EMBL/GenBank/DDBJ databases">
        <title>Revisited historic fungal species revealed as producer of novel bioactive compounds through whole genome sequencing and comparative genomics.</title>
        <authorList>
            <person name="Vignolle G.A."/>
            <person name="Hochenegger N."/>
            <person name="Mach R.L."/>
            <person name="Mach-Aigner A.R."/>
            <person name="Javad Rahimi M."/>
            <person name="Salim K.A."/>
            <person name="Chan C.M."/>
            <person name="Lim L.B.L."/>
            <person name="Cai F."/>
            <person name="Druzhinina I.S."/>
            <person name="U'Ren J.M."/>
            <person name="Derntl C."/>
        </authorList>
    </citation>
    <scope>NUCLEOTIDE SEQUENCE</scope>
    <source>
        <strain evidence="3">TUCIM 5799</strain>
    </source>
</reference>
<name>A0A9Q0APU1_9PEZI</name>
<evidence type="ECO:0000313" key="3">
    <source>
        <dbReference type="EMBL" id="KAI1870929.1"/>
    </source>
</evidence>
<feature type="region of interest" description="Disordered" evidence="1">
    <location>
        <begin position="384"/>
        <end position="407"/>
    </location>
</feature>
<feature type="region of interest" description="Disordered" evidence="1">
    <location>
        <begin position="268"/>
        <end position="320"/>
    </location>
</feature>
<dbReference type="InterPro" id="IPR014144">
    <property type="entry name" value="LigD_PE_domain"/>
</dbReference>
<feature type="compositionally biased region" description="Polar residues" evidence="1">
    <location>
        <begin position="216"/>
        <end position="230"/>
    </location>
</feature>
<feature type="compositionally biased region" description="Basic and acidic residues" evidence="1">
    <location>
        <begin position="47"/>
        <end position="60"/>
    </location>
</feature>
<keyword evidence="4" id="KW-1185">Reference proteome</keyword>
<proteinExistence type="predicted"/>
<feature type="region of interest" description="Disordered" evidence="1">
    <location>
        <begin position="33"/>
        <end position="60"/>
    </location>
</feature>
<dbReference type="AlphaFoldDB" id="A0A9Q0APU1"/>
<accession>A0A9Q0APU1</accession>
<evidence type="ECO:0000313" key="4">
    <source>
        <dbReference type="Proteomes" id="UP000829685"/>
    </source>
</evidence>
<protein>
    <recommendedName>
        <fullName evidence="2">DNA ligase D 3'-phosphoesterase domain-containing protein</fullName>
    </recommendedName>
</protein>
<feature type="compositionally biased region" description="Acidic residues" evidence="1">
    <location>
        <begin position="35"/>
        <end position="46"/>
    </location>
</feature>
<feature type="compositionally biased region" description="Basic residues" evidence="1">
    <location>
        <begin position="272"/>
        <end position="290"/>
    </location>
</feature>
<dbReference type="Proteomes" id="UP000829685">
    <property type="component" value="Unassembled WGS sequence"/>
</dbReference>
<comment type="caution">
    <text evidence="3">The sequence shown here is derived from an EMBL/GenBank/DDBJ whole genome shotgun (WGS) entry which is preliminary data.</text>
</comment>
<gene>
    <name evidence="3" type="ORF">JX265_005969</name>
</gene>
<feature type="region of interest" description="Disordered" evidence="1">
    <location>
        <begin position="203"/>
        <end position="232"/>
    </location>
</feature>
<organism evidence="3 4">
    <name type="scientific">Neoarthrinium moseri</name>
    <dbReference type="NCBI Taxonomy" id="1658444"/>
    <lineage>
        <taxon>Eukaryota</taxon>
        <taxon>Fungi</taxon>
        <taxon>Dikarya</taxon>
        <taxon>Ascomycota</taxon>
        <taxon>Pezizomycotina</taxon>
        <taxon>Sordariomycetes</taxon>
        <taxon>Xylariomycetidae</taxon>
        <taxon>Amphisphaeriales</taxon>
        <taxon>Apiosporaceae</taxon>
        <taxon>Neoarthrinium</taxon>
    </lineage>
</organism>
<sequence>MASKRAHTPELIANPFIKKRNLEWSLELTGSSLDAETDSSNADEDAHEPKPDAPGEDKPPRAAAIEAGEAQVDDHLKYFSDLLCKATLSPFPEHMPHLSIPAYRQLYESNFGDPCGAHFIVHQHDHPIAGTHYDLRLQINPSSSASWAIMYGLPGDPNSVRLNRNATETRVHCLWNHLVETASGSTGSLLIWDTGTYEVLPHAAGRRNPTEDPDSQPLSSQESAEQPTQQERLHRAFQARKIRIRLNGARLPRDYVLNLRLTRDEDIAGRAKSGRKPKTRRRRGGMRTRARAPEPMTSSDSDVGSDTGTVGGVDGDDETVNAPVEADQQGLSAMEREIRELEDAEVRRTNAYTGASNTIDSVHQRKWFLSLDREACGFVKRKQGGRSVWEREKDDPPPETNDGADGRLSFPFYVRGAEVERSVVTGRRGAEVLRDEGVVGFVKRKGWQAVLN</sequence>
<evidence type="ECO:0000259" key="2">
    <source>
        <dbReference type="Pfam" id="PF13298"/>
    </source>
</evidence>
<evidence type="ECO:0000256" key="1">
    <source>
        <dbReference type="SAM" id="MobiDB-lite"/>
    </source>
</evidence>
<dbReference type="PANTHER" id="PTHR39465:SF1">
    <property type="entry name" value="DNA LIGASE D 3'-PHOSPHOESTERASE DOMAIN-CONTAINING PROTEIN"/>
    <property type="match status" value="1"/>
</dbReference>
<dbReference type="PANTHER" id="PTHR39465">
    <property type="entry name" value="DNA LIGASE D, 3'-PHOSPHOESTERASE DOMAIN"/>
    <property type="match status" value="1"/>
</dbReference>
<feature type="compositionally biased region" description="Low complexity" evidence="1">
    <location>
        <begin position="297"/>
        <end position="308"/>
    </location>
</feature>
<dbReference type="EMBL" id="JAFIMR010000013">
    <property type="protein sequence ID" value="KAI1870929.1"/>
    <property type="molecule type" value="Genomic_DNA"/>
</dbReference>